<reference evidence="2" key="1">
    <citation type="submission" date="2023-01" db="EMBL/GenBank/DDBJ databases">
        <title>Sequencing of the bacterial strains from artisanal fermented milk Matsoni.</title>
        <authorList>
            <person name="Rozman V."/>
            <person name="Accetto T."/>
            <person name="Bogovic Matijasic B."/>
        </authorList>
    </citation>
    <scope>NUCLEOTIDE SEQUENCE</scope>
    <source>
        <strain evidence="2">Lbl333</strain>
    </source>
</reference>
<comment type="caution">
    <text evidence="2">The sequence shown here is derived from an EMBL/GenBank/DDBJ whole genome shotgun (WGS) entry which is preliminary data.</text>
</comment>
<feature type="compositionally biased region" description="Basic and acidic residues" evidence="1">
    <location>
        <begin position="196"/>
        <end position="221"/>
    </location>
</feature>
<evidence type="ECO:0000313" key="2">
    <source>
        <dbReference type="EMBL" id="MDA3768158.1"/>
    </source>
</evidence>
<dbReference type="Proteomes" id="UP001210502">
    <property type="component" value="Unassembled WGS sequence"/>
</dbReference>
<gene>
    <name evidence="2" type="ORF">PF586_06765</name>
</gene>
<dbReference type="EMBL" id="JAQIEY010000019">
    <property type="protein sequence ID" value="MDA3768158.1"/>
    <property type="molecule type" value="Genomic_DNA"/>
</dbReference>
<evidence type="ECO:0000313" key="3">
    <source>
        <dbReference type="Proteomes" id="UP001210502"/>
    </source>
</evidence>
<evidence type="ECO:0000256" key="1">
    <source>
        <dbReference type="SAM" id="MobiDB-lite"/>
    </source>
</evidence>
<accession>A0AAW5YY80</accession>
<sequence length="221" mass="25434">MKEESKYVFTDGIDTYAKTKQELEDYYGKEDDPVEVEEQNNDVVMAYELRPLEHVEVIGRSEDQIYSVVDLSNQDKKQADKRVSGIGDTDLLKEDLALEAIDGAGYGQVHNLYSYNEETVEMLKALDDNQDVTWKTEKDLRFKPARGGDVKSLELPPAKVRDALAIEKEVEKKKEKAELLKDRDLDGDGDVDETDQLIKNERMTPSRYEKRREVARRGLER</sequence>
<feature type="region of interest" description="Disordered" evidence="1">
    <location>
        <begin position="180"/>
        <end position="221"/>
    </location>
</feature>
<organism evidence="2 3">
    <name type="scientific">Lactobacillus delbrueckii</name>
    <dbReference type="NCBI Taxonomy" id="1584"/>
    <lineage>
        <taxon>Bacteria</taxon>
        <taxon>Bacillati</taxon>
        <taxon>Bacillota</taxon>
        <taxon>Bacilli</taxon>
        <taxon>Lactobacillales</taxon>
        <taxon>Lactobacillaceae</taxon>
        <taxon>Lactobacillus</taxon>
    </lineage>
</organism>
<proteinExistence type="predicted"/>
<protein>
    <submittedName>
        <fullName evidence="2">Uncharacterized protein</fullName>
    </submittedName>
</protein>
<name>A0AAW5YY80_9LACO</name>
<dbReference type="AlphaFoldDB" id="A0AAW5YY80"/>
<dbReference type="RefSeq" id="WP_271024662.1">
    <property type="nucleotide sequence ID" value="NZ_JAQIEY010000019.1"/>
</dbReference>